<reference evidence="2 4" key="1">
    <citation type="journal article" date="2016" name="Genome Announc.">
        <title>Complete Genome Sequence of the Amino Acid-Fermenting Clostridium propionicum X2 (DSM 1682).</title>
        <authorList>
            <person name="Poehlein A."/>
            <person name="Schlien K."/>
            <person name="Chowdhury N.P."/>
            <person name="Gottschalk G."/>
            <person name="Buckel W."/>
            <person name="Daniel R."/>
        </authorList>
    </citation>
    <scope>NUCLEOTIDE SEQUENCE [LARGE SCALE GENOMIC DNA]</scope>
    <source>
        <strain evidence="2 4">X2</strain>
    </source>
</reference>
<dbReference type="RefSeq" id="WP_066048497.1">
    <property type="nucleotide sequence ID" value="NZ_CP014223.1"/>
</dbReference>
<reference evidence="3" key="4">
    <citation type="submission" date="2016-11" db="EMBL/GenBank/DDBJ databases">
        <authorList>
            <person name="Varghese N."/>
            <person name="Submissions S."/>
        </authorList>
    </citation>
    <scope>NUCLEOTIDE SEQUENCE</scope>
    <source>
        <strain evidence="3">DSM 1682</strain>
    </source>
</reference>
<gene>
    <name evidence="2" type="primary">glcK_2</name>
    <name evidence="2" type="ORF">CPRO_09890</name>
    <name evidence="3" type="ORF">SAMN02745151_02240</name>
</gene>
<dbReference type="Proteomes" id="UP000068026">
    <property type="component" value="Chromosome"/>
</dbReference>
<comment type="similarity">
    <text evidence="1">Belongs to the ROK (NagC/XylR) family.</text>
</comment>
<dbReference type="KEGG" id="cpro:CPRO_09890"/>
<dbReference type="GO" id="GO:0004340">
    <property type="term" value="F:glucokinase activity"/>
    <property type="evidence" value="ECO:0007669"/>
    <property type="project" value="UniProtKB-EC"/>
</dbReference>
<dbReference type="PANTHER" id="PTHR18964:SF149">
    <property type="entry name" value="BIFUNCTIONAL UDP-N-ACETYLGLUCOSAMINE 2-EPIMERASE_N-ACETYLMANNOSAMINE KINASE"/>
    <property type="match status" value="1"/>
</dbReference>
<dbReference type="AlphaFoldDB" id="A0A0X1U6M2"/>
<dbReference type="PROSITE" id="PS01125">
    <property type="entry name" value="ROK"/>
    <property type="match status" value="1"/>
</dbReference>
<accession>A0A0X1U6M2</accession>
<dbReference type="Pfam" id="PF00480">
    <property type="entry name" value="ROK"/>
    <property type="match status" value="1"/>
</dbReference>
<proteinExistence type="inferred from homology"/>
<organism evidence="3 5">
    <name type="scientific">Anaerotignum propionicum DSM 1682</name>
    <dbReference type="NCBI Taxonomy" id="991789"/>
    <lineage>
        <taxon>Bacteria</taxon>
        <taxon>Bacillati</taxon>
        <taxon>Bacillota</taxon>
        <taxon>Clostridia</taxon>
        <taxon>Lachnospirales</taxon>
        <taxon>Anaerotignaceae</taxon>
        <taxon>Anaerotignum</taxon>
    </lineage>
</organism>
<reference evidence="5" key="3">
    <citation type="submission" date="2016-11" db="EMBL/GenBank/DDBJ databases">
        <authorList>
            <person name="Jaros S."/>
            <person name="Januszkiewicz K."/>
            <person name="Wedrychowicz H."/>
        </authorList>
    </citation>
    <scope>NUCLEOTIDE SEQUENCE [LARGE SCALE GENOMIC DNA]</scope>
    <source>
        <strain evidence="5">DSM 1682</strain>
    </source>
</reference>
<name>A0A0X1U6M2_ANAPI</name>
<evidence type="ECO:0000313" key="3">
    <source>
        <dbReference type="EMBL" id="SHE92426.1"/>
    </source>
</evidence>
<evidence type="ECO:0000313" key="5">
    <source>
        <dbReference type="Proteomes" id="UP000184204"/>
    </source>
</evidence>
<dbReference type="SUPFAM" id="SSF53067">
    <property type="entry name" value="Actin-like ATPase domain"/>
    <property type="match status" value="1"/>
</dbReference>
<keyword evidence="2" id="KW-0808">Transferase</keyword>
<dbReference type="OrthoDB" id="9796533at2"/>
<dbReference type="Proteomes" id="UP000184204">
    <property type="component" value="Unassembled WGS sequence"/>
</dbReference>
<evidence type="ECO:0000313" key="2">
    <source>
        <dbReference type="EMBL" id="AMJ40584.1"/>
    </source>
</evidence>
<dbReference type="EMBL" id="CP014223">
    <property type="protein sequence ID" value="AMJ40584.1"/>
    <property type="molecule type" value="Genomic_DNA"/>
</dbReference>
<reference evidence="4" key="2">
    <citation type="submission" date="2016-01" db="EMBL/GenBank/DDBJ databases">
        <authorList>
            <person name="Poehlein A."/>
            <person name="Schlien K."/>
            <person name="Gottschalk G."/>
            <person name="Buckel W."/>
            <person name="Daniel R."/>
        </authorList>
    </citation>
    <scope>NUCLEOTIDE SEQUENCE [LARGE SCALE GENOMIC DNA]</scope>
    <source>
        <strain evidence="4">X2</strain>
    </source>
</reference>
<dbReference type="InterPro" id="IPR049874">
    <property type="entry name" value="ROK_cs"/>
</dbReference>
<sequence>MMRYYLILDIGGTKTSGALFTEDGKIVDDYVHVAPSKTFLGEEAVYQNTKDVLLHIINHFSLKKEEILGIGVGSPGPLDAEKGVIIHAPLMGWHNFPIVERLEADFGMKVMLDNDGNLGALAEVRMGVAMGLKNVIYMTVSTGCGGGIVVNGEVYRGSSSGAGEVGHMSIMPEGLKCPCGSVGCFELYASGTAINHRLKEDMKKGIQSEAFELAEFKTENLNGKVLNEAAELGDAYALEVYCKEGYYLGIGIANQFNFFNPDTIVLGGGVTKAKKFFHEALMETLKERCIQPISDSSVRYSVMNDRVVLYGAYCLIKEYTDKKQ</sequence>
<evidence type="ECO:0000256" key="1">
    <source>
        <dbReference type="ARBA" id="ARBA00006479"/>
    </source>
</evidence>
<evidence type="ECO:0000313" key="4">
    <source>
        <dbReference type="Proteomes" id="UP000068026"/>
    </source>
</evidence>
<dbReference type="EC" id="2.7.1.2" evidence="2"/>
<dbReference type="InterPro" id="IPR000600">
    <property type="entry name" value="ROK"/>
</dbReference>
<dbReference type="EMBL" id="FQUA01000010">
    <property type="protein sequence ID" value="SHE92426.1"/>
    <property type="molecule type" value="Genomic_DNA"/>
</dbReference>
<dbReference type="PANTHER" id="PTHR18964">
    <property type="entry name" value="ROK (REPRESSOR, ORF, KINASE) FAMILY"/>
    <property type="match status" value="1"/>
</dbReference>
<dbReference type="Gene3D" id="3.30.420.40">
    <property type="match status" value="2"/>
</dbReference>
<keyword evidence="4" id="KW-1185">Reference proteome</keyword>
<protein>
    <submittedName>
        <fullName evidence="3">Glucokinase</fullName>
        <ecNumber evidence="2">2.7.1.2</ecNumber>
    </submittedName>
</protein>
<dbReference type="InterPro" id="IPR043129">
    <property type="entry name" value="ATPase_NBD"/>
</dbReference>